<dbReference type="SUPFAM" id="SSF52058">
    <property type="entry name" value="L domain-like"/>
    <property type="match status" value="1"/>
</dbReference>
<dbReference type="Gene3D" id="3.80.10.10">
    <property type="entry name" value="Ribonuclease Inhibitor"/>
    <property type="match status" value="1"/>
</dbReference>
<dbReference type="AlphaFoldDB" id="A0A1S3ES57"/>
<dbReference type="RefSeq" id="XP_012866790.1">
    <property type="nucleotide sequence ID" value="XM_013011336.1"/>
</dbReference>
<dbReference type="InterPro" id="IPR050216">
    <property type="entry name" value="LRR_domain-containing"/>
</dbReference>
<dbReference type="OrthoDB" id="660555at2759"/>
<keyword evidence="1" id="KW-0433">Leucine-rich repeat</keyword>
<keyword evidence="4" id="KW-1185">Reference proteome</keyword>
<dbReference type="PROSITE" id="PS51450">
    <property type="entry name" value="LRR"/>
    <property type="match status" value="1"/>
</dbReference>
<dbReference type="GeneID" id="105981945"/>
<proteinExistence type="predicted"/>
<dbReference type="PANTHER" id="PTHR48051">
    <property type="match status" value="1"/>
</dbReference>
<dbReference type="InterPro" id="IPR003591">
    <property type="entry name" value="Leu-rich_rpt_typical-subtyp"/>
</dbReference>
<accession>A0A1S3ES57</accession>
<name>A0A1S3ES57_DIPOR</name>
<sequence>MEKSYCKIEKPLILLRRPLPPKLPKLSTYKKKITTAKTGKTKLLNVPVTEDKVIPKRIGRTRLLEVSEKHPQLQVSIRNICLDFQIPGRRTVIPKSVIRTYWHLPETAPPPIFFPRCQSASKRVFGEKLKKQLKKIPVGQIRDSSDIPSKFSQPFSGRYLVITTRLKESSPQLEILPKITDSELPSTLKASTEVLVSSASSSVSIKPEKTVSWKADVKQIVNKVVLGDVKQIVNKVVLGSAKFVGMKSLPIPVIPRKPRRQSEIEALVESGKAETVQKSTQEGLIRTTGTIRTIKPDSHVLRGEGFKSVAATRYETIMAIVELAIVTCQVHGRNALNLKGFSLRYCPDLSPIALQLVYLNLAFNDLTQFPHEILSLKNLQVLILRNNPIKEIPSEIYHLKYLRVFAIGFNLIYDLPSGLFSLPSLEELDVSYNEFTAIPNEIQNLSSLDKLNVDGNELTAFPSGILDLNLTKLQYENTYTHPAFWEQNSRNSPLRLTDTCAFYILRNNLCMFHDEISAEVQSLLESTSTCDWCQGPRFGGFRIIRSTDIFGATQLPILFLVCSTSCLEKMRETNFIYTRLTNKIITLNVDWTDEEEYS</sequence>
<evidence type="ECO:0000313" key="4">
    <source>
        <dbReference type="Proteomes" id="UP000081671"/>
    </source>
</evidence>
<dbReference type="CTD" id="220416"/>
<keyword evidence="2" id="KW-0677">Repeat</keyword>
<dbReference type="InterPro" id="IPR032675">
    <property type="entry name" value="LRR_dom_sf"/>
</dbReference>
<dbReference type="PANTHER" id="PTHR48051:SF1">
    <property type="entry name" value="RAS SUPPRESSOR PROTEIN 1"/>
    <property type="match status" value="1"/>
</dbReference>
<dbReference type="Pfam" id="PF23598">
    <property type="entry name" value="LRR_14"/>
    <property type="match status" value="1"/>
</dbReference>
<dbReference type="Proteomes" id="UP000081671">
    <property type="component" value="Unplaced"/>
</dbReference>
<reference evidence="5" key="1">
    <citation type="submission" date="2025-08" db="UniProtKB">
        <authorList>
            <consortium name="RefSeq"/>
        </authorList>
    </citation>
    <scope>IDENTIFICATION</scope>
    <source>
        <tissue evidence="5">Kidney</tissue>
    </source>
</reference>
<gene>
    <name evidence="5" type="primary">Lrrc63</name>
</gene>
<protein>
    <submittedName>
        <fullName evidence="5">Leucine-rich repeat-containing protein 63</fullName>
    </submittedName>
</protein>
<dbReference type="GO" id="GO:0005737">
    <property type="term" value="C:cytoplasm"/>
    <property type="evidence" value="ECO:0007669"/>
    <property type="project" value="TreeGrafter"/>
</dbReference>
<feature type="domain" description="Disease resistance R13L4/SHOC-2-like LRR" evidence="3">
    <location>
        <begin position="354"/>
        <end position="430"/>
    </location>
</feature>
<evidence type="ECO:0000313" key="5">
    <source>
        <dbReference type="RefSeq" id="XP_012866790.1"/>
    </source>
</evidence>
<dbReference type="SMART" id="SM00369">
    <property type="entry name" value="LRR_TYP"/>
    <property type="match status" value="3"/>
</dbReference>
<evidence type="ECO:0000256" key="2">
    <source>
        <dbReference type="ARBA" id="ARBA00022737"/>
    </source>
</evidence>
<dbReference type="InterPro" id="IPR055414">
    <property type="entry name" value="LRR_R13L4/SHOC2-like"/>
</dbReference>
<dbReference type="InterPro" id="IPR001611">
    <property type="entry name" value="Leu-rich_rpt"/>
</dbReference>
<evidence type="ECO:0000256" key="1">
    <source>
        <dbReference type="ARBA" id="ARBA00022614"/>
    </source>
</evidence>
<dbReference type="SMART" id="SM00364">
    <property type="entry name" value="LRR_BAC"/>
    <property type="match status" value="3"/>
</dbReference>
<dbReference type="KEGG" id="dord:105981945"/>
<evidence type="ECO:0000259" key="3">
    <source>
        <dbReference type="Pfam" id="PF23598"/>
    </source>
</evidence>
<dbReference type="InParanoid" id="A0A1S3ES57"/>
<organism evidence="4 5">
    <name type="scientific">Dipodomys ordii</name>
    <name type="common">Ord's kangaroo rat</name>
    <dbReference type="NCBI Taxonomy" id="10020"/>
    <lineage>
        <taxon>Eukaryota</taxon>
        <taxon>Metazoa</taxon>
        <taxon>Chordata</taxon>
        <taxon>Craniata</taxon>
        <taxon>Vertebrata</taxon>
        <taxon>Euteleostomi</taxon>
        <taxon>Mammalia</taxon>
        <taxon>Eutheria</taxon>
        <taxon>Euarchontoglires</taxon>
        <taxon>Glires</taxon>
        <taxon>Rodentia</taxon>
        <taxon>Castorimorpha</taxon>
        <taxon>Heteromyidae</taxon>
        <taxon>Dipodomyinae</taxon>
        <taxon>Dipodomys</taxon>
    </lineage>
</organism>